<comment type="caution">
    <text evidence="2">The sequence shown here is derived from an EMBL/GenBank/DDBJ whole genome shotgun (WGS) entry which is preliminary data.</text>
</comment>
<gene>
    <name evidence="2" type="ORF">GCM10022278_19660</name>
</gene>
<proteinExistence type="predicted"/>
<evidence type="ECO:0000313" key="3">
    <source>
        <dbReference type="Proteomes" id="UP001501337"/>
    </source>
</evidence>
<organism evidence="2 3">
    <name type="scientific">Allohahella marinimesophila</name>
    <dbReference type="NCBI Taxonomy" id="1054972"/>
    <lineage>
        <taxon>Bacteria</taxon>
        <taxon>Pseudomonadati</taxon>
        <taxon>Pseudomonadota</taxon>
        <taxon>Gammaproteobacteria</taxon>
        <taxon>Oceanospirillales</taxon>
        <taxon>Hahellaceae</taxon>
        <taxon>Allohahella</taxon>
    </lineage>
</organism>
<accession>A0ABP7P952</accession>
<keyword evidence="1" id="KW-0732">Signal</keyword>
<protein>
    <recommendedName>
        <fullName evidence="4">Secreted protein</fullName>
    </recommendedName>
</protein>
<sequence>MNTQAPLFAKGLALGAGLFFAAEASALQMNFDFAASGKAQHTAGETFGKGYASYAAEAPELLPQADASGLSLNLFDELMLLYKLTSAPGAGSVSIGGAALGGAAIQAGSWNAATWGAGASAYGRSFGLGSGFRSSGLAGWLPGGLTTAVLASNGAVSSVLDNLPGTVGNAPVIDITDGNQTGSDGDDVTAVPLPAAAWLMLSGLAAYGWSFRQRRTS</sequence>
<feature type="signal peptide" evidence="1">
    <location>
        <begin position="1"/>
        <end position="21"/>
    </location>
</feature>
<dbReference type="Proteomes" id="UP001501337">
    <property type="component" value="Unassembled WGS sequence"/>
</dbReference>
<evidence type="ECO:0008006" key="4">
    <source>
        <dbReference type="Google" id="ProtNLM"/>
    </source>
</evidence>
<keyword evidence="3" id="KW-1185">Reference proteome</keyword>
<name>A0ABP7P952_9GAMM</name>
<dbReference type="RefSeq" id="WP_344805794.1">
    <property type="nucleotide sequence ID" value="NZ_BAABBO010000009.1"/>
</dbReference>
<feature type="chain" id="PRO_5046061109" description="Secreted protein" evidence="1">
    <location>
        <begin position="22"/>
        <end position="217"/>
    </location>
</feature>
<evidence type="ECO:0000313" key="2">
    <source>
        <dbReference type="EMBL" id="GAA3961688.1"/>
    </source>
</evidence>
<reference evidence="3" key="1">
    <citation type="journal article" date="2019" name="Int. J. Syst. Evol. Microbiol.">
        <title>The Global Catalogue of Microorganisms (GCM) 10K type strain sequencing project: providing services to taxonomists for standard genome sequencing and annotation.</title>
        <authorList>
            <consortium name="The Broad Institute Genomics Platform"/>
            <consortium name="The Broad Institute Genome Sequencing Center for Infectious Disease"/>
            <person name="Wu L."/>
            <person name="Ma J."/>
        </authorList>
    </citation>
    <scope>NUCLEOTIDE SEQUENCE [LARGE SCALE GENOMIC DNA]</scope>
    <source>
        <strain evidence="3">JCM 17555</strain>
    </source>
</reference>
<dbReference type="EMBL" id="BAABBO010000009">
    <property type="protein sequence ID" value="GAA3961688.1"/>
    <property type="molecule type" value="Genomic_DNA"/>
</dbReference>
<evidence type="ECO:0000256" key="1">
    <source>
        <dbReference type="SAM" id="SignalP"/>
    </source>
</evidence>